<proteinExistence type="predicted"/>
<dbReference type="EMBL" id="CP050861">
    <property type="protein sequence ID" value="UTD15428.1"/>
    <property type="molecule type" value="Genomic_DNA"/>
</dbReference>
<reference evidence="1" key="1">
    <citation type="submission" date="2020-04" db="EMBL/GenBank/DDBJ databases">
        <title>Tenacibaculum mesophilum bac2.</title>
        <authorList>
            <person name="Li M."/>
        </authorList>
    </citation>
    <scope>NUCLEOTIDE SEQUENCE</scope>
    <source>
        <strain evidence="1">Bac2</strain>
    </source>
</reference>
<protein>
    <submittedName>
        <fullName evidence="1">Uncharacterized protein</fullName>
    </submittedName>
</protein>
<gene>
    <name evidence="1" type="ORF">HER15_08100</name>
</gene>
<dbReference type="AlphaFoldDB" id="A0AAE9MPJ3"/>
<accession>A0AAE9MPJ3</accession>
<dbReference type="Proteomes" id="UP001056837">
    <property type="component" value="Chromosome"/>
</dbReference>
<evidence type="ECO:0000313" key="2">
    <source>
        <dbReference type="Proteomes" id="UP001056837"/>
    </source>
</evidence>
<evidence type="ECO:0000313" key="1">
    <source>
        <dbReference type="EMBL" id="UTD15428.1"/>
    </source>
</evidence>
<sequence>MEKLDGYNIKKLNLNLIKRGDIISFDGPLLSHFYDENGINYLMNWVDCDDNLNRWLLFTVEKYSLYEYFSKTKSLKNLIKDSNEIVYFLDIDNNIETKNVMIISKAKIPRSYLPTTDSYFDDEISTKYSKNLKDEILNVYSNYNLKNVVRKIKNYDLHNNDIGFKQILDKRNIKNTLMEIVILKATETPLRILVDHYKHLNSFEHILSRAHSAYKNPFELDAYFYELDNVLNTKVGIAHYPERSHPEVDIRNTFGNLVKCTIGIVESNPEKYHKYFESWKTDIRDTDLELSDLIGHD</sequence>
<name>A0AAE9MPJ3_9FLAO</name>
<organism evidence="1 2">
    <name type="scientific">Tenacibaculum mesophilum</name>
    <dbReference type="NCBI Taxonomy" id="104268"/>
    <lineage>
        <taxon>Bacteria</taxon>
        <taxon>Pseudomonadati</taxon>
        <taxon>Bacteroidota</taxon>
        <taxon>Flavobacteriia</taxon>
        <taxon>Flavobacteriales</taxon>
        <taxon>Flavobacteriaceae</taxon>
        <taxon>Tenacibaculum</taxon>
    </lineage>
</organism>
<dbReference type="RefSeq" id="WP_253679053.1">
    <property type="nucleotide sequence ID" value="NZ_CP050861.1"/>
</dbReference>